<evidence type="ECO:0000259" key="2">
    <source>
        <dbReference type="PROSITE" id="PS50146"/>
    </source>
</evidence>
<dbReference type="KEGG" id="ehx:EMIHUDRAFT_437034"/>
<dbReference type="PROSITE" id="PS50146">
    <property type="entry name" value="DAGK"/>
    <property type="match status" value="1"/>
</dbReference>
<dbReference type="eggNOG" id="KOG1116">
    <property type="taxonomic scope" value="Eukaryota"/>
</dbReference>
<dbReference type="SUPFAM" id="SSF111331">
    <property type="entry name" value="NAD kinase/diacylglycerol kinase-like"/>
    <property type="match status" value="1"/>
</dbReference>
<dbReference type="GO" id="GO:0016020">
    <property type="term" value="C:membrane"/>
    <property type="evidence" value="ECO:0007669"/>
    <property type="project" value="GOC"/>
</dbReference>
<name>A0A0D3IRH4_EMIH1</name>
<dbReference type="GO" id="GO:0001727">
    <property type="term" value="F:lipid kinase activity"/>
    <property type="evidence" value="ECO:0007669"/>
    <property type="project" value="TreeGrafter"/>
</dbReference>
<dbReference type="InterPro" id="IPR016064">
    <property type="entry name" value="NAD/diacylglycerol_kinase_sf"/>
</dbReference>
<dbReference type="PANTHER" id="PTHR12358">
    <property type="entry name" value="SPHINGOSINE KINASE"/>
    <property type="match status" value="1"/>
</dbReference>
<dbReference type="SMART" id="SM00046">
    <property type="entry name" value="DAGKc"/>
    <property type="match status" value="1"/>
</dbReference>
<dbReference type="HOGENOM" id="CLU_687802_0_0_1"/>
<dbReference type="PaxDb" id="2903-EOD13859"/>
<reference evidence="4" key="1">
    <citation type="journal article" date="2013" name="Nature">
        <title>Pan genome of the phytoplankton Emiliania underpins its global distribution.</title>
        <authorList>
            <person name="Read B.A."/>
            <person name="Kegel J."/>
            <person name="Klute M.J."/>
            <person name="Kuo A."/>
            <person name="Lefebvre S.C."/>
            <person name="Maumus F."/>
            <person name="Mayer C."/>
            <person name="Miller J."/>
            <person name="Monier A."/>
            <person name="Salamov A."/>
            <person name="Young J."/>
            <person name="Aguilar M."/>
            <person name="Claverie J.M."/>
            <person name="Frickenhaus S."/>
            <person name="Gonzalez K."/>
            <person name="Herman E.K."/>
            <person name="Lin Y.C."/>
            <person name="Napier J."/>
            <person name="Ogata H."/>
            <person name="Sarno A.F."/>
            <person name="Shmutz J."/>
            <person name="Schroeder D."/>
            <person name="de Vargas C."/>
            <person name="Verret F."/>
            <person name="von Dassow P."/>
            <person name="Valentin K."/>
            <person name="Van de Peer Y."/>
            <person name="Wheeler G."/>
            <person name="Dacks J.B."/>
            <person name="Delwiche C.F."/>
            <person name="Dyhrman S.T."/>
            <person name="Glockner G."/>
            <person name="John U."/>
            <person name="Richards T."/>
            <person name="Worden A.Z."/>
            <person name="Zhang X."/>
            <person name="Grigoriev I.V."/>
            <person name="Allen A.E."/>
            <person name="Bidle K."/>
            <person name="Borodovsky M."/>
            <person name="Bowler C."/>
            <person name="Brownlee C."/>
            <person name="Cock J.M."/>
            <person name="Elias M."/>
            <person name="Gladyshev V.N."/>
            <person name="Groth M."/>
            <person name="Guda C."/>
            <person name="Hadaegh A."/>
            <person name="Iglesias-Rodriguez M.D."/>
            <person name="Jenkins J."/>
            <person name="Jones B.M."/>
            <person name="Lawson T."/>
            <person name="Leese F."/>
            <person name="Lindquist E."/>
            <person name="Lobanov A."/>
            <person name="Lomsadze A."/>
            <person name="Malik S.B."/>
            <person name="Marsh M.E."/>
            <person name="Mackinder L."/>
            <person name="Mock T."/>
            <person name="Mueller-Roeber B."/>
            <person name="Pagarete A."/>
            <person name="Parker M."/>
            <person name="Probert I."/>
            <person name="Quesneville H."/>
            <person name="Raines C."/>
            <person name="Rensing S.A."/>
            <person name="Riano-Pachon D.M."/>
            <person name="Richier S."/>
            <person name="Rokitta S."/>
            <person name="Shiraiwa Y."/>
            <person name="Soanes D.M."/>
            <person name="van der Giezen M."/>
            <person name="Wahlund T.M."/>
            <person name="Williams B."/>
            <person name="Wilson W."/>
            <person name="Wolfe G."/>
            <person name="Wurch L.L."/>
        </authorList>
    </citation>
    <scope>NUCLEOTIDE SEQUENCE</scope>
</reference>
<dbReference type="Gene3D" id="2.60.200.40">
    <property type="match status" value="1"/>
</dbReference>
<organism evidence="3 4">
    <name type="scientific">Emiliania huxleyi (strain CCMP1516)</name>
    <dbReference type="NCBI Taxonomy" id="280463"/>
    <lineage>
        <taxon>Eukaryota</taxon>
        <taxon>Haptista</taxon>
        <taxon>Haptophyta</taxon>
        <taxon>Prymnesiophyceae</taxon>
        <taxon>Isochrysidales</taxon>
        <taxon>Noelaerhabdaceae</taxon>
        <taxon>Emiliania</taxon>
    </lineage>
</organism>
<dbReference type="Gene3D" id="3.40.50.10330">
    <property type="entry name" value="Probable inorganic polyphosphate/atp-NAD kinase, domain 1"/>
    <property type="match status" value="1"/>
</dbReference>
<dbReference type="AlphaFoldDB" id="A0A0D3IRH4"/>
<keyword evidence="4" id="KW-1185">Reference proteome</keyword>
<reference evidence="3" key="2">
    <citation type="submission" date="2024-10" db="UniProtKB">
        <authorList>
            <consortium name="EnsemblProtists"/>
        </authorList>
    </citation>
    <scope>IDENTIFICATION</scope>
</reference>
<evidence type="ECO:0000256" key="1">
    <source>
        <dbReference type="SAM" id="SignalP"/>
    </source>
</evidence>
<dbReference type="EnsemblProtists" id="EOD13859">
    <property type="protein sequence ID" value="EOD13859"/>
    <property type="gene ID" value="EMIHUDRAFT_437034"/>
</dbReference>
<dbReference type="GeneID" id="17260006"/>
<dbReference type="InterPro" id="IPR001206">
    <property type="entry name" value="Diacylglycerol_kinase_cat_dom"/>
</dbReference>
<feature type="signal peptide" evidence="1">
    <location>
        <begin position="1"/>
        <end position="20"/>
    </location>
</feature>
<sequence length="401" mass="43361">MMTCVSTLACAALLVALILAAHRLIDAIACAVSRRRLRAKVAAWTPPGVSWIARQRVVVIVNPNAGAGWGDCVYEDVVRPMLRRAGVEHEVVRTTCAGMAEREAAELASRKVPVDCVLSVSGDGQLHECLNGLRGGGTGGRTALAVVPAGTGNGMSDTCFGRGSDAFEALCSILCASGPTPVDVMRLTYPDEPARTPRHDLHFFCWAAFADHDYVTENGWRWLGPLLKVALAPLYVIAQRRGYAGTVEFEPAGALEPPDPEWKREAYPYSDAAALPPSPHDASLRVLEGPFWCLAVGNCPEGGSATLPVPRARMADGGRADLLVCRHTPRLTRWRCLQLFLMMEKGEHVAQPDVAVYKTRRLRLYPRGGAGHLQLSGQEMPMPRGGVVQLDVLPDDQLLVF</sequence>
<dbReference type="RefSeq" id="XP_005766288.1">
    <property type="nucleotide sequence ID" value="XM_005766231.1"/>
</dbReference>
<evidence type="ECO:0000313" key="4">
    <source>
        <dbReference type="Proteomes" id="UP000013827"/>
    </source>
</evidence>
<dbReference type="Pfam" id="PF00781">
    <property type="entry name" value="DAGK_cat"/>
    <property type="match status" value="1"/>
</dbReference>
<accession>A0A0D3IRH4</accession>
<keyword evidence="1" id="KW-0732">Signal</keyword>
<dbReference type="STRING" id="2903.R1DYT1"/>
<protein>
    <recommendedName>
        <fullName evidence="2">DAGKc domain-containing protein</fullName>
    </recommendedName>
</protein>
<dbReference type="PANTHER" id="PTHR12358:SF54">
    <property type="entry name" value="SPHINGOSINE KINASE RELATED PROTEIN"/>
    <property type="match status" value="1"/>
</dbReference>
<proteinExistence type="predicted"/>
<evidence type="ECO:0000313" key="3">
    <source>
        <dbReference type="EnsemblProtists" id="EOD13859"/>
    </source>
</evidence>
<feature type="domain" description="DAGKc" evidence="2">
    <location>
        <begin position="52"/>
        <end position="191"/>
    </location>
</feature>
<dbReference type="InterPro" id="IPR017438">
    <property type="entry name" value="ATP-NAD_kinase_N"/>
</dbReference>
<dbReference type="GO" id="GO:0006665">
    <property type="term" value="P:sphingolipid metabolic process"/>
    <property type="evidence" value="ECO:0007669"/>
    <property type="project" value="TreeGrafter"/>
</dbReference>
<dbReference type="InterPro" id="IPR050187">
    <property type="entry name" value="Lipid_Phosphate_FormReg"/>
</dbReference>
<feature type="chain" id="PRO_5044270179" description="DAGKc domain-containing protein" evidence="1">
    <location>
        <begin position="21"/>
        <end position="401"/>
    </location>
</feature>
<dbReference type="Proteomes" id="UP000013827">
    <property type="component" value="Unassembled WGS sequence"/>
</dbReference>